<evidence type="ECO:0000313" key="1">
    <source>
        <dbReference type="EMBL" id="KAH3853739.1"/>
    </source>
</evidence>
<name>A0A9D4R3M7_DREPO</name>
<keyword evidence="2" id="KW-1185">Reference proteome</keyword>
<organism evidence="1 2">
    <name type="scientific">Dreissena polymorpha</name>
    <name type="common">Zebra mussel</name>
    <name type="synonym">Mytilus polymorpha</name>
    <dbReference type="NCBI Taxonomy" id="45954"/>
    <lineage>
        <taxon>Eukaryota</taxon>
        <taxon>Metazoa</taxon>
        <taxon>Spiralia</taxon>
        <taxon>Lophotrochozoa</taxon>
        <taxon>Mollusca</taxon>
        <taxon>Bivalvia</taxon>
        <taxon>Autobranchia</taxon>
        <taxon>Heteroconchia</taxon>
        <taxon>Euheterodonta</taxon>
        <taxon>Imparidentia</taxon>
        <taxon>Neoheterodontei</taxon>
        <taxon>Myida</taxon>
        <taxon>Dreissenoidea</taxon>
        <taxon>Dreissenidae</taxon>
        <taxon>Dreissena</taxon>
    </lineage>
</organism>
<reference evidence="1" key="1">
    <citation type="journal article" date="2019" name="bioRxiv">
        <title>The Genome of the Zebra Mussel, Dreissena polymorpha: A Resource for Invasive Species Research.</title>
        <authorList>
            <person name="McCartney M.A."/>
            <person name="Auch B."/>
            <person name="Kono T."/>
            <person name="Mallez S."/>
            <person name="Zhang Y."/>
            <person name="Obille A."/>
            <person name="Becker A."/>
            <person name="Abrahante J.E."/>
            <person name="Garbe J."/>
            <person name="Badalamenti J.P."/>
            <person name="Herman A."/>
            <person name="Mangelson H."/>
            <person name="Liachko I."/>
            <person name="Sullivan S."/>
            <person name="Sone E.D."/>
            <person name="Koren S."/>
            <person name="Silverstein K.A.T."/>
            <person name="Beckman K.B."/>
            <person name="Gohl D.M."/>
        </authorList>
    </citation>
    <scope>NUCLEOTIDE SEQUENCE</scope>
    <source>
        <strain evidence="1">Duluth1</strain>
        <tissue evidence="1">Whole animal</tissue>
    </source>
</reference>
<dbReference type="EMBL" id="JAIWYP010000003">
    <property type="protein sequence ID" value="KAH3853739.1"/>
    <property type="molecule type" value="Genomic_DNA"/>
</dbReference>
<comment type="caution">
    <text evidence="1">The sequence shown here is derived from an EMBL/GenBank/DDBJ whole genome shotgun (WGS) entry which is preliminary data.</text>
</comment>
<protein>
    <submittedName>
        <fullName evidence="1">Uncharacterized protein</fullName>
    </submittedName>
</protein>
<dbReference type="Proteomes" id="UP000828390">
    <property type="component" value="Unassembled WGS sequence"/>
</dbReference>
<reference evidence="1" key="2">
    <citation type="submission" date="2020-11" db="EMBL/GenBank/DDBJ databases">
        <authorList>
            <person name="McCartney M.A."/>
            <person name="Auch B."/>
            <person name="Kono T."/>
            <person name="Mallez S."/>
            <person name="Becker A."/>
            <person name="Gohl D.M."/>
            <person name="Silverstein K.A.T."/>
            <person name="Koren S."/>
            <person name="Bechman K.B."/>
            <person name="Herman A."/>
            <person name="Abrahante J.E."/>
            <person name="Garbe J."/>
        </authorList>
    </citation>
    <scope>NUCLEOTIDE SEQUENCE</scope>
    <source>
        <strain evidence="1">Duluth1</strain>
        <tissue evidence="1">Whole animal</tissue>
    </source>
</reference>
<dbReference type="AlphaFoldDB" id="A0A9D4R3M7"/>
<accession>A0A9D4R3M7</accession>
<evidence type="ECO:0000313" key="2">
    <source>
        <dbReference type="Proteomes" id="UP000828390"/>
    </source>
</evidence>
<gene>
    <name evidence="1" type="ORF">DPMN_096271</name>
</gene>
<proteinExistence type="predicted"/>
<sequence>MLSAPRELLVGVGAGYRKRPDSRGAPGSFKCPVYSTDTLHPCLTSLAEDMLVHGVSIGSNINVLPLYSDVGSPCCFYGYWLYCVVRVRLVFLKDRLLDDSRKGLCVCNLDRDDYFIGDRDNFRDPFFLLAELGVCITVVL</sequence>